<dbReference type="GO" id="GO:0000455">
    <property type="term" value="P:enzyme-directed rRNA pseudouridine synthesis"/>
    <property type="evidence" value="ECO:0007669"/>
    <property type="project" value="TreeGrafter"/>
</dbReference>
<keyword evidence="3" id="KW-0812">Transmembrane</keyword>
<keyword evidence="7" id="KW-1185">Reference proteome</keyword>
<feature type="transmembrane region" description="Helical" evidence="3">
    <location>
        <begin position="1015"/>
        <end position="1037"/>
    </location>
</feature>
<dbReference type="Gene3D" id="3.30.2350.10">
    <property type="entry name" value="Pseudouridine synthase"/>
    <property type="match status" value="1"/>
</dbReference>
<reference evidence="6" key="1">
    <citation type="submission" date="2023-03" db="EMBL/GenBank/DDBJ databases">
        <title>Mating type loci evolution in Malassezia.</title>
        <authorList>
            <person name="Coelho M.A."/>
        </authorList>
    </citation>
    <scope>NUCLEOTIDE SEQUENCE</scope>
    <source>
        <strain evidence="6">CBS 11721</strain>
    </source>
</reference>
<feature type="transmembrane region" description="Helical" evidence="3">
    <location>
        <begin position="983"/>
        <end position="1003"/>
    </location>
</feature>
<sequence length="1302" mass="145393">MSECAAKLAGAAKPKAPAPGLRRLEPYWHEFCVKAKTRWHGRELLEVFTTEFRDRTKEYYLWAIHNGLSTVNGQQVEPTYTIQENDMIVNRVHRHEPAVSDEPVRIIHRDDKKGQLVVVKPGSIPVHATGRFRYHTLVEMVKEQANIEKLYTSNRLDRLTSGVMVCSTTREAACSLGNDFNAGLVNKAYVCRVDGHFPDGRVVCTEPILAVDRQSGLNIVHPKGKDCKTIFERLHYDADTDTSVLVCRPITGRTHQIRVHAQSLGHPISNDPLYNHEIWDTVDSDVLATAQPRMYERVGGETGNVELERVLEALKGSRDDSEGWARWRDDVIFGKLNREAGYEDVFVPGPNGVAAEAPPEGEEPLTDARLCDVCRVPLLADPAPEELFIYLHAIKYWTDAWVFEDVLPWWARTDWLAPGPEEQRLPPLELVSHHDGSSTVGKGGARRRNSESIMPQEWLVQHPLSIASELDDTPPAPLPVDIEVTRGLEDVALVDTLRRLQARANGAYCEPELQESALHSGAIRLDPKSGAGAASLFTNNALPCALGVYYELARAIMPQPMLDALFAERAAALGATRCVQERKAAYTPSEGNLFEFVRNLWQSAEKELATLIPRGGNFSLSVDRSSYVLPTLSTADFEGEIAVYISETLSRYGSWELAPRDSASLHIKLTMAPRLGVDETLHAGPRDRQGNPAGTLLIQAHVSQKPLGNGTAVRDAMASARAHSIVCLLPLARDATVIGVAGDDGSMVVALAEAMQAHGISGKIVAYGRRVDSVRQLLDVGADGLVCIAGQQVSVDAEGPVALKRVAEALDAAVLELPELQRDIKRADLFDLYYDDVCALHDIMAPGARAILLTGEPKTMLRALRELENTSRRDEGADYSLAHEPLVWRTQDKLPVQHDVKRSLELTNEQFEAEEVAANNVTVASLTLYLWEYIATLPREVMMYQRHMLVRPQVVLFLLIRYGTLPAIVITTYSFFGRFDNCIQHQAITIALVQFLLSCIFSWRTSAIWRHHKPIVVFLCVLVCMVTAASIGLMYFLEYVPITSYDGVCRPGIHEDSNNPNTAPWFYLTSMIFDTITMVLSSYKLIMYARLGRDLEQPVFRDPFSNKKEPLVVPEGEDMPKRSFWRRCSMHAVNLRNTVTASVSFYRSLHSWTISFTPLIARIFYNGLVYFAVATAFNLVNMILELSKSIHSKTLLPLYAPLMCVLCQRMLLIEFDFVWASNLPHLELPGLRLVGQVTGKQRKSAQQSETDRLTELIESLEERRNSAMPPHRKSCDLDAGLNNELPKLSPKQRQQALRMAGM</sequence>
<feature type="transmembrane region" description="Helical" evidence="3">
    <location>
        <begin position="1065"/>
        <end position="1086"/>
    </location>
</feature>
<evidence type="ECO:0000256" key="3">
    <source>
        <dbReference type="SAM" id="Phobius"/>
    </source>
</evidence>
<evidence type="ECO:0000259" key="4">
    <source>
        <dbReference type="Pfam" id="PF00849"/>
    </source>
</evidence>
<name>A0AAF0EYG3_9BASI</name>
<dbReference type="InterPro" id="IPR006225">
    <property type="entry name" value="PsdUridine_synth_RluC/D"/>
</dbReference>
<feature type="active site" evidence="1">
    <location>
        <position position="157"/>
    </location>
</feature>
<dbReference type="Pfam" id="PF20151">
    <property type="entry name" value="DUF6533"/>
    <property type="match status" value="1"/>
</dbReference>
<organism evidence="6 7">
    <name type="scientific">Malassezia cuniculi</name>
    <dbReference type="NCBI Taxonomy" id="948313"/>
    <lineage>
        <taxon>Eukaryota</taxon>
        <taxon>Fungi</taxon>
        <taxon>Dikarya</taxon>
        <taxon>Basidiomycota</taxon>
        <taxon>Ustilaginomycotina</taxon>
        <taxon>Malasseziomycetes</taxon>
        <taxon>Malasseziales</taxon>
        <taxon>Malasseziaceae</taxon>
        <taxon>Malassezia</taxon>
    </lineage>
</organism>
<dbReference type="InterPro" id="IPR006145">
    <property type="entry name" value="PsdUridine_synth_RsuA/RluA"/>
</dbReference>
<feature type="region of interest" description="Disordered" evidence="2">
    <location>
        <begin position="1263"/>
        <end position="1285"/>
    </location>
</feature>
<dbReference type="PANTHER" id="PTHR21600:SF40">
    <property type="entry name" value="PSEUDOURIDYLATE SYNTHASE RPUSD2"/>
    <property type="match status" value="1"/>
</dbReference>
<accession>A0AAF0EYG3</accession>
<dbReference type="InterPro" id="IPR050188">
    <property type="entry name" value="RluA_PseudoU_synthase"/>
</dbReference>
<evidence type="ECO:0000313" key="6">
    <source>
        <dbReference type="EMBL" id="WFD34928.1"/>
    </source>
</evidence>
<gene>
    <name evidence="6" type="ORF">MCUN1_001774</name>
</gene>
<feature type="transmembrane region" description="Helical" evidence="3">
    <location>
        <begin position="916"/>
        <end position="934"/>
    </location>
</feature>
<dbReference type="InterPro" id="IPR020103">
    <property type="entry name" value="PsdUridine_synth_cat_dom_sf"/>
</dbReference>
<dbReference type="Proteomes" id="UP001219933">
    <property type="component" value="Chromosome 2"/>
</dbReference>
<keyword evidence="3" id="KW-0472">Membrane</keyword>
<feature type="domain" description="DUF6533" evidence="5">
    <location>
        <begin position="921"/>
        <end position="965"/>
    </location>
</feature>
<dbReference type="CDD" id="cd02557">
    <property type="entry name" value="PseudoU_synth_ScRIB2"/>
    <property type="match status" value="1"/>
</dbReference>
<evidence type="ECO:0000313" key="7">
    <source>
        <dbReference type="Proteomes" id="UP001219933"/>
    </source>
</evidence>
<proteinExistence type="predicted"/>
<dbReference type="GO" id="GO:0009982">
    <property type="term" value="F:pseudouridine synthase activity"/>
    <property type="evidence" value="ECO:0007669"/>
    <property type="project" value="InterPro"/>
</dbReference>
<keyword evidence="3" id="KW-1133">Transmembrane helix</keyword>
<evidence type="ECO:0000256" key="1">
    <source>
        <dbReference type="PIRSR" id="PIRSR606225-1"/>
    </source>
</evidence>
<dbReference type="PANTHER" id="PTHR21600">
    <property type="entry name" value="MITOCHONDRIAL RNA PSEUDOURIDINE SYNTHASE"/>
    <property type="match status" value="1"/>
</dbReference>
<dbReference type="InterPro" id="IPR045340">
    <property type="entry name" value="DUF6533"/>
</dbReference>
<dbReference type="NCBIfam" id="TIGR00005">
    <property type="entry name" value="rluA_subfam"/>
    <property type="match status" value="1"/>
</dbReference>
<dbReference type="Pfam" id="PF00849">
    <property type="entry name" value="PseudoU_synth_2"/>
    <property type="match status" value="1"/>
</dbReference>
<evidence type="ECO:0000259" key="5">
    <source>
        <dbReference type="Pfam" id="PF20151"/>
    </source>
</evidence>
<evidence type="ECO:0000256" key="2">
    <source>
        <dbReference type="SAM" id="MobiDB-lite"/>
    </source>
</evidence>
<dbReference type="SUPFAM" id="SSF55120">
    <property type="entry name" value="Pseudouridine synthase"/>
    <property type="match status" value="1"/>
</dbReference>
<protein>
    <recommendedName>
        <fullName evidence="8">Pseudouridine synthase RsuA/RluA-like domain-containing protein</fullName>
    </recommendedName>
</protein>
<dbReference type="EMBL" id="CP119878">
    <property type="protein sequence ID" value="WFD34928.1"/>
    <property type="molecule type" value="Genomic_DNA"/>
</dbReference>
<feature type="transmembrane region" description="Helical" evidence="3">
    <location>
        <begin position="954"/>
        <end position="977"/>
    </location>
</feature>
<dbReference type="GO" id="GO:0003723">
    <property type="term" value="F:RNA binding"/>
    <property type="evidence" value="ECO:0007669"/>
    <property type="project" value="InterPro"/>
</dbReference>
<feature type="transmembrane region" description="Helical" evidence="3">
    <location>
        <begin position="1163"/>
        <end position="1184"/>
    </location>
</feature>
<evidence type="ECO:0008006" key="8">
    <source>
        <dbReference type="Google" id="ProtNLM"/>
    </source>
</evidence>
<feature type="domain" description="Pseudouridine synthase RsuA/RluA-like" evidence="4">
    <location>
        <begin position="116"/>
        <end position="262"/>
    </location>
</feature>